<proteinExistence type="predicted"/>
<dbReference type="EMBL" id="AWFG01000052">
    <property type="protein sequence ID" value="KCZ56147.1"/>
    <property type="molecule type" value="Genomic_DNA"/>
</dbReference>
<name>A0A062UCW2_9PROT</name>
<gene>
    <name evidence="1" type="ORF">HY30_07795</name>
</gene>
<organism evidence="1 2">
    <name type="scientific">Hyphomonas chukchiensis</name>
    <dbReference type="NCBI Taxonomy" id="1280947"/>
    <lineage>
        <taxon>Bacteria</taxon>
        <taxon>Pseudomonadati</taxon>
        <taxon>Pseudomonadota</taxon>
        <taxon>Alphaproteobacteria</taxon>
        <taxon>Hyphomonadales</taxon>
        <taxon>Hyphomonadaceae</taxon>
        <taxon>Hyphomonas</taxon>
    </lineage>
</organism>
<evidence type="ECO:0000313" key="2">
    <source>
        <dbReference type="Proteomes" id="UP000027190"/>
    </source>
</evidence>
<dbReference type="PATRIC" id="fig|1280947.3.peg.2977"/>
<protein>
    <submittedName>
        <fullName evidence="1">Uncharacterized protein</fullName>
    </submittedName>
</protein>
<evidence type="ECO:0000313" key="1">
    <source>
        <dbReference type="EMBL" id="KCZ56147.1"/>
    </source>
</evidence>
<dbReference type="RefSeq" id="WP_034742379.1">
    <property type="nucleotide sequence ID" value="NZ_AWFG01000052.1"/>
</dbReference>
<dbReference type="AlphaFoldDB" id="A0A062UCW2"/>
<sequence>MKNRYDYRGSARDYSNTYDIAEQLPTRSKGKPGNQFLSNEELTTLWLTQPGELRMSMTPISRMCLVQNVSV</sequence>
<accession>A0A062UCW2</accession>
<reference evidence="1 2" key="1">
    <citation type="journal article" date="2014" name="Antonie Van Leeuwenhoek">
        <title>Hyphomonas beringensis sp. nov. and Hyphomonas chukchiensis sp. nov., isolated from surface seawater of the Bering Sea and Chukchi Sea.</title>
        <authorList>
            <person name="Li C."/>
            <person name="Lai Q."/>
            <person name="Li G."/>
            <person name="Dong C."/>
            <person name="Wang J."/>
            <person name="Liao Y."/>
            <person name="Shao Z."/>
        </authorList>
    </citation>
    <scope>NUCLEOTIDE SEQUENCE [LARGE SCALE GENOMIC DNA]</scope>
    <source>
        <strain evidence="1 2">BH-BN04-4</strain>
    </source>
</reference>
<dbReference type="Proteomes" id="UP000027190">
    <property type="component" value="Unassembled WGS sequence"/>
</dbReference>
<comment type="caution">
    <text evidence="1">The sequence shown here is derived from an EMBL/GenBank/DDBJ whole genome shotgun (WGS) entry which is preliminary data.</text>
</comment>
<keyword evidence="2" id="KW-1185">Reference proteome</keyword>
<dbReference type="OrthoDB" id="7615137at2"/>